<sequence length="32" mass="3592">MHNKKLTEKDLKSLRVFTSVAEVGGFTIAEKN</sequence>
<evidence type="ECO:0000313" key="2">
    <source>
        <dbReference type="Proteomes" id="UP000254208"/>
    </source>
</evidence>
<dbReference type="EMBL" id="UGTZ01000001">
    <property type="protein sequence ID" value="SUC29963.1"/>
    <property type="molecule type" value="Genomic_DNA"/>
</dbReference>
<accession>A0A379FNL3</accession>
<organism evidence="1 2">
    <name type="scientific">Providencia rettgeri</name>
    <dbReference type="NCBI Taxonomy" id="587"/>
    <lineage>
        <taxon>Bacteria</taxon>
        <taxon>Pseudomonadati</taxon>
        <taxon>Pseudomonadota</taxon>
        <taxon>Gammaproteobacteria</taxon>
        <taxon>Enterobacterales</taxon>
        <taxon>Morganellaceae</taxon>
        <taxon>Providencia</taxon>
    </lineage>
</organism>
<gene>
    <name evidence="1" type="ORF">NCTC11801_00878</name>
</gene>
<reference evidence="1 2" key="1">
    <citation type="submission" date="2018-06" db="EMBL/GenBank/DDBJ databases">
        <authorList>
            <consortium name="Pathogen Informatics"/>
            <person name="Doyle S."/>
        </authorList>
    </citation>
    <scope>NUCLEOTIDE SEQUENCE [LARGE SCALE GENOMIC DNA]</scope>
    <source>
        <strain evidence="1 2">NCTC11801</strain>
    </source>
</reference>
<name>A0A379FNL3_PRORE</name>
<dbReference type="Proteomes" id="UP000254208">
    <property type="component" value="Unassembled WGS sequence"/>
</dbReference>
<evidence type="ECO:0000313" key="1">
    <source>
        <dbReference type="EMBL" id="SUC29963.1"/>
    </source>
</evidence>
<proteinExistence type="predicted"/>
<protein>
    <submittedName>
        <fullName evidence="1">Uncharacterized protein</fullName>
    </submittedName>
</protein>
<dbReference type="AlphaFoldDB" id="A0A379FNL3"/>